<sequence>MFSDSILKFYRGVWVYAASISAILELVSTFQVSIMLWASPVSKPDVQCLENPDGTVGSCIGSGTEIVKALVGIAFFGIILLHCKSLIQRDSRHLHGSLRGKLDKNVLHWSKVSVDVPTDKALWMTMDDNNEDVARFVHNLLSPPKNNAYTSIGLVDLSQTRSTLWPLIRGLLSVSPQYKEEIGNSPPTPFSEYFKRFPRRPSSFGIDEKWDMSPLNHDDKVDVRFCLSASLPANNASLKDDDFQADPRGCQE</sequence>
<dbReference type="OrthoDB" id="10339735at2759"/>
<keyword evidence="1" id="KW-1133">Transmembrane helix</keyword>
<evidence type="ECO:0000256" key="1">
    <source>
        <dbReference type="SAM" id="Phobius"/>
    </source>
</evidence>
<name>A0A8H6U0E1_9AGAR</name>
<dbReference type="AlphaFoldDB" id="A0A8H6U0E1"/>
<organism evidence="2 3">
    <name type="scientific">Mycena venus</name>
    <dbReference type="NCBI Taxonomy" id="2733690"/>
    <lineage>
        <taxon>Eukaryota</taxon>
        <taxon>Fungi</taxon>
        <taxon>Dikarya</taxon>
        <taxon>Basidiomycota</taxon>
        <taxon>Agaricomycotina</taxon>
        <taxon>Agaricomycetes</taxon>
        <taxon>Agaricomycetidae</taxon>
        <taxon>Agaricales</taxon>
        <taxon>Marasmiineae</taxon>
        <taxon>Mycenaceae</taxon>
        <taxon>Mycena</taxon>
    </lineage>
</organism>
<feature type="transmembrane region" description="Helical" evidence="1">
    <location>
        <begin position="66"/>
        <end position="83"/>
    </location>
</feature>
<accession>A0A8H6U0E1</accession>
<reference evidence="2" key="1">
    <citation type="submission" date="2020-05" db="EMBL/GenBank/DDBJ databases">
        <title>Mycena genomes resolve the evolution of fungal bioluminescence.</title>
        <authorList>
            <person name="Tsai I.J."/>
        </authorList>
    </citation>
    <scope>NUCLEOTIDE SEQUENCE</scope>
    <source>
        <strain evidence="2">CCC161011</strain>
    </source>
</reference>
<keyword evidence="3" id="KW-1185">Reference proteome</keyword>
<evidence type="ECO:0000313" key="3">
    <source>
        <dbReference type="Proteomes" id="UP000620124"/>
    </source>
</evidence>
<proteinExistence type="predicted"/>
<protein>
    <submittedName>
        <fullName evidence="2">Uncharacterized protein</fullName>
    </submittedName>
</protein>
<evidence type="ECO:0000313" key="2">
    <source>
        <dbReference type="EMBL" id="KAF7328843.1"/>
    </source>
</evidence>
<keyword evidence="1" id="KW-0472">Membrane</keyword>
<gene>
    <name evidence="2" type="ORF">MVEN_02513700</name>
</gene>
<dbReference type="Proteomes" id="UP000620124">
    <property type="component" value="Unassembled WGS sequence"/>
</dbReference>
<comment type="caution">
    <text evidence="2">The sequence shown here is derived from an EMBL/GenBank/DDBJ whole genome shotgun (WGS) entry which is preliminary data.</text>
</comment>
<keyword evidence="1" id="KW-0812">Transmembrane</keyword>
<feature type="transmembrane region" description="Helical" evidence="1">
    <location>
        <begin position="12"/>
        <end position="37"/>
    </location>
</feature>
<dbReference type="EMBL" id="JACAZI010000034">
    <property type="protein sequence ID" value="KAF7328843.1"/>
    <property type="molecule type" value="Genomic_DNA"/>
</dbReference>